<keyword evidence="2" id="KW-0687">Ribonucleoprotein</keyword>
<protein>
    <submittedName>
        <fullName evidence="5">60S ribosomal protein L8B</fullName>
    </submittedName>
</protein>
<dbReference type="InterPro" id="IPR050257">
    <property type="entry name" value="eL8/uL1-like"/>
</dbReference>
<dbReference type="InterPro" id="IPR029064">
    <property type="entry name" value="Ribosomal_eL30-like_sf"/>
</dbReference>
<evidence type="ECO:0000256" key="2">
    <source>
        <dbReference type="ARBA" id="ARBA00023274"/>
    </source>
</evidence>
<dbReference type="PRINTS" id="PR00881">
    <property type="entry name" value="L7ARS6FAMILY"/>
</dbReference>
<dbReference type="InterPro" id="IPR018492">
    <property type="entry name" value="Ribosomal_eL8/Nhp2"/>
</dbReference>
<dbReference type="Gene3D" id="3.30.1330.30">
    <property type="match status" value="1"/>
</dbReference>
<name>A0A9P6UML1_9FUNG</name>
<keyword evidence="5" id="KW-0689">Ribosomal protein</keyword>
<dbReference type="AlphaFoldDB" id="A0A9P6UML1"/>
<evidence type="ECO:0000259" key="4">
    <source>
        <dbReference type="Pfam" id="PF01248"/>
    </source>
</evidence>
<dbReference type="GO" id="GO:1990904">
    <property type="term" value="C:ribonucleoprotein complex"/>
    <property type="evidence" value="ECO:0007669"/>
    <property type="project" value="UniProtKB-KW"/>
</dbReference>
<dbReference type="Proteomes" id="UP000823405">
    <property type="component" value="Unassembled WGS sequence"/>
</dbReference>
<dbReference type="Pfam" id="PF01248">
    <property type="entry name" value="Ribosomal_L7Ae"/>
    <property type="match status" value="1"/>
</dbReference>
<sequence length="293" mass="31614">MARRATSRDAGVGSSTQPPAMGLERTVRVPLNINTNSAVLQQQLLNNRCGIPPKLSLFTQLLDKNTTHMLFRFANKYRPETRKDNRRRRKAKKAAAASSVAVNATDEDAIKALDKNKKGKAEALDPVAAYDQQAKNKTPYCLKYGMNHIAALAEKQMAQLVVISDDIEPPEVLVWLPALCRKNDVPCAIVKGSAQLGTLVNKRSATAVAFTKVREEEQVEFLRLVDLVTACYAHTNQQPARRAWMGGLRGFKNRVKVALRTAVAANPSSVPATATTAGASAAGATAAGATPIN</sequence>
<dbReference type="SUPFAM" id="SSF55315">
    <property type="entry name" value="L30e-like"/>
    <property type="match status" value="1"/>
</dbReference>
<dbReference type="EMBL" id="JAAAIN010000557">
    <property type="protein sequence ID" value="KAG0313014.1"/>
    <property type="molecule type" value="Genomic_DNA"/>
</dbReference>
<dbReference type="PANTHER" id="PTHR23105">
    <property type="entry name" value="RIBOSOMAL PROTEIN L7AE FAMILY MEMBER"/>
    <property type="match status" value="1"/>
</dbReference>
<feature type="region of interest" description="Disordered" evidence="3">
    <location>
        <begin position="78"/>
        <end position="99"/>
    </location>
</feature>
<organism evidence="5 6">
    <name type="scientific">Linnemannia gamsii</name>
    <dbReference type="NCBI Taxonomy" id="64522"/>
    <lineage>
        <taxon>Eukaryota</taxon>
        <taxon>Fungi</taxon>
        <taxon>Fungi incertae sedis</taxon>
        <taxon>Mucoromycota</taxon>
        <taxon>Mortierellomycotina</taxon>
        <taxon>Mortierellomycetes</taxon>
        <taxon>Mortierellales</taxon>
        <taxon>Mortierellaceae</taxon>
        <taxon>Linnemannia</taxon>
    </lineage>
</organism>
<comment type="similarity">
    <text evidence="1">Belongs to the eukaryotic ribosomal protein eL8 family.</text>
</comment>
<gene>
    <name evidence="5" type="primary">RPL8B_2</name>
    <name evidence="5" type="ORF">BGZ97_010600</name>
</gene>
<evidence type="ECO:0000313" key="5">
    <source>
        <dbReference type="EMBL" id="KAG0313014.1"/>
    </source>
</evidence>
<feature type="compositionally biased region" description="Basic residues" evidence="3">
    <location>
        <begin position="84"/>
        <end position="93"/>
    </location>
</feature>
<evidence type="ECO:0000256" key="1">
    <source>
        <dbReference type="ARBA" id="ARBA00007337"/>
    </source>
</evidence>
<dbReference type="GO" id="GO:0003723">
    <property type="term" value="F:RNA binding"/>
    <property type="evidence" value="ECO:0007669"/>
    <property type="project" value="InterPro"/>
</dbReference>
<comment type="caution">
    <text evidence="5">The sequence shown here is derived from an EMBL/GenBank/DDBJ whole genome shotgun (WGS) entry which is preliminary data.</text>
</comment>
<evidence type="ECO:0000256" key="3">
    <source>
        <dbReference type="SAM" id="MobiDB-lite"/>
    </source>
</evidence>
<feature type="region of interest" description="Disordered" evidence="3">
    <location>
        <begin position="1"/>
        <end position="24"/>
    </location>
</feature>
<dbReference type="OrthoDB" id="29563at2759"/>
<accession>A0A9P6UML1</accession>
<dbReference type="GO" id="GO:0005840">
    <property type="term" value="C:ribosome"/>
    <property type="evidence" value="ECO:0007669"/>
    <property type="project" value="UniProtKB-KW"/>
</dbReference>
<dbReference type="InterPro" id="IPR004038">
    <property type="entry name" value="Ribosomal_eL8/eL30/eS12/Gad45"/>
</dbReference>
<evidence type="ECO:0000313" key="6">
    <source>
        <dbReference type="Proteomes" id="UP000823405"/>
    </source>
</evidence>
<proteinExistence type="inferred from homology"/>
<feature type="domain" description="Ribosomal protein eL8/eL30/eS12/Gadd45" evidence="4">
    <location>
        <begin position="132"/>
        <end position="216"/>
    </location>
</feature>
<reference evidence="5" key="1">
    <citation type="journal article" date="2020" name="Fungal Divers.">
        <title>Resolving the Mortierellaceae phylogeny through synthesis of multi-gene phylogenetics and phylogenomics.</title>
        <authorList>
            <person name="Vandepol N."/>
            <person name="Liber J."/>
            <person name="Desiro A."/>
            <person name="Na H."/>
            <person name="Kennedy M."/>
            <person name="Barry K."/>
            <person name="Grigoriev I.V."/>
            <person name="Miller A.N."/>
            <person name="O'Donnell K."/>
            <person name="Stajich J.E."/>
            <person name="Bonito G."/>
        </authorList>
    </citation>
    <scope>NUCLEOTIDE SEQUENCE</scope>
    <source>
        <strain evidence="5">NVP60</strain>
    </source>
</reference>
<keyword evidence="6" id="KW-1185">Reference proteome</keyword>